<feature type="compositionally biased region" description="Acidic residues" evidence="2">
    <location>
        <begin position="368"/>
        <end position="384"/>
    </location>
</feature>
<dbReference type="GO" id="GO:0008270">
    <property type="term" value="F:zinc ion binding"/>
    <property type="evidence" value="ECO:0007669"/>
    <property type="project" value="UniProtKB-KW"/>
</dbReference>
<evidence type="ECO:0000313" key="5">
    <source>
        <dbReference type="Proteomes" id="UP000799424"/>
    </source>
</evidence>
<evidence type="ECO:0000256" key="2">
    <source>
        <dbReference type="SAM" id="MobiDB-lite"/>
    </source>
</evidence>
<dbReference type="EMBL" id="MU006223">
    <property type="protein sequence ID" value="KAF2827743.1"/>
    <property type="molecule type" value="Genomic_DNA"/>
</dbReference>
<dbReference type="InterPro" id="IPR013087">
    <property type="entry name" value="Znf_C2H2_type"/>
</dbReference>
<dbReference type="PROSITE" id="PS50157">
    <property type="entry name" value="ZINC_FINGER_C2H2_2"/>
    <property type="match status" value="1"/>
</dbReference>
<dbReference type="InterPro" id="IPR022698">
    <property type="entry name" value="OrsD"/>
</dbReference>
<evidence type="ECO:0000256" key="1">
    <source>
        <dbReference type="PROSITE-ProRule" id="PRU00042"/>
    </source>
</evidence>
<accession>A0A6A7A3P1</accession>
<keyword evidence="1" id="KW-0863">Zinc-finger</keyword>
<keyword evidence="1" id="KW-0862">Zinc</keyword>
<reference evidence="4" key="1">
    <citation type="journal article" date="2020" name="Stud. Mycol.">
        <title>101 Dothideomycetes genomes: a test case for predicting lifestyles and emergence of pathogens.</title>
        <authorList>
            <person name="Haridas S."/>
            <person name="Albert R."/>
            <person name="Binder M."/>
            <person name="Bloem J."/>
            <person name="Labutti K."/>
            <person name="Salamov A."/>
            <person name="Andreopoulos B."/>
            <person name="Baker S."/>
            <person name="Barry K."/>
            <person name="Bills G."/>
            <person name="Bluhm B."/>
            <person name="Cannon C."/>
            <person name="Castanera R."/>
            <person name="Culley D."/>
            <person name="Daum C."/>
            <person name="Ezra D."/>
            <person name="Gonzalez J."/>
            <person name="Henrissat B."/>
            <person name="Kuo A."/>
            <person name="Liang C."/>
            <person name="Lipzen A."/>
            <person name="Lutzoni F."/>
            <person name="Magnuson J."/>
            <person name="Mondo S."/>
            <person name="Nolan M."/>
            <person name="Ohm R."/>
            <person name="Pangilinan J."/>
            <person name="Park H.-J."/>
            <person name="Ramirez L."/>
            <person name="Alfaro M."/>
            <person name="Sun H."/>
            <person name="Tritt A."/>
            <person name="Yoshinaga Y."/>
            <person name="Zwiers L.-H."/>
            <person name="Turgeon B."/>
            <person name="Goodwin S."/>
            <person name="Spatafora J."/>
            <person name="Crous P."/>
            <person name="Grigoriev I."/>
        </authorList>
    </citation>
    <scope>NUCLEOTIDE SEQUENCE</scope>
    <source>
        <strain evidence="4">CBS 113818</strain>
    </source>
</reference>
<dbReference type="AlphaFoldDB" id="A0A6A7A3P1"/>
<protein>
    <recommendedName>
        <fullName evidence="3">C2H2-type domain-containing protein</fullName>
    </recommendedName>
</protein>
<name>A0A6A7A3P1_9PLEO</name>
<feature type="domain" description="C2H2-type" evidence="3">
    <location>
        <begin position="89"/>
        <end position="116"/>
    </location>
</feature>
<feature type="region of interest" description="Disordered" evidence="2">
    <location>
        <begin position="347"/>
        <end position="402"/>
    </location>
</feature>
<keyword evidence="1" id="KW-0479">Metal-binding</keyword>
<dbReference type="OrthoDB" id="2608216at2759"/>
<dbReference type="Pfam" id="PF12013">
    <property type="entry name" value="OrsD"/>
    <property type="match status" value="1"/>
</dbReference>
<sequence length="484" mass="55119">MAEGGIELQHFEHLAEYSIAICKECRHGVLPSHIKSHLQRAHKVKQKQAEEIAERVGSWPELIEYASEMQVPSQVVAPISQLPVYSDGLLCQLDAASCSKVFRSKDVIKKHWREVHDWSVGSKGGHLSQAAQKEIQRRVDEACRRVHCQRLLIQGPGSQYFEVQLPDNDDNDDDLGVVPINGEAAWAHVGKAMAKAWERVEKQAISTIQAGERDKVNPWVERTQWLPYLVGMERADLMACIKEPAAEPDPRSDNEGEPVEAAIWAAMAGLMRLSQASVIKRVGVFVRLEAIRTEKHQTRYQPLQPYMDKEAIIKHTRPWQQVLMFFSPQYQFRRRQREAWEALVHEAERAAGGEAEERETEADKQMDEEADDNLETDEEMEVDGTDQATETAPNQSAASARPEKLSRIQKACLEFCIALLNHRITRQEYDSPLVCALAVLGVKEEGWKGPEQYPPILSAIIKTARFMVEHQGLELRYMNKWHKR</sequence>
<organism evidence="4 5">
    <name type="scientific">Ophiobolus disseminans</name>
    <dbReference type="NCBI Taxonomy" id="1469910"/>
    <lineage>
        <taxon>Eukaryota</taxon>
        <taxon>Fungi</taxon>
        <taxon>Dikarya</taxon>
        <taxon>Ascomycota</taxon>
        <taxon>Pezizomycotina</taxon>
        <taxon>Dothideomycetes</taxon>
        <taxon>Pleosporomycetidae</taxon>
        <taxon>Pleosporales</taxon>
        <taxon>Pleosporineae</taxon>
        <taxon>Phaeosphaeriaceae</taxon>
        <taxon>Ophiobolus</taxon>
    </lineage>
</organism>
<keyword evidence="5" id="KW-1185">Reference proteome</keyword>
<proteinExistence type="predicted"/>
<dbReference type="Proteomes" id="UP000799424">
    <property type="component" value="Unassembled WGS sequence"/>
</dbReference>
<gene>
    <name evidence="4" type="ORF">CC86DRAFT_444934</name>
</gene>
<evidence type="ECO:0000259" key="3">
    <source>
        <dbReference type="PROSITE" id="PS50157"/>
    </source>
</evidence>
<evidence type="ECO:0000313" key="4">
    <source>
        <dbReference type="EMBL" id="KAF2827743.1"/>
    </source>
</evidence>
<feature type="compositionally biased region" description="Polar residues" evidence="2">
    <location>
        <begin position="386"/>
        <end position="398"/>
    </location>
</feature>